<dbReference type="Gene3D" id="3.30.1460.30">
    <property type="entry name" value="YgaC/TfoX-N like chaperone"/>
    <property type="match status" value="1"/>
</dbReference>
<evidence type="ECO:0000313" key="2">
    <source>
        <dbReference type="Proteomes" id="UP000289841"/>
    </source>
</evidence>
<gene>
    <name evidence="1" type="ORF">NCTC10138_00819</name>
</gene>
<dbReference type="STRING" id="1278311.GCA_000428705_00955"/>
<name>A0A449BDC4_HAPAX</name>
<keyword evidence="2" id="KW-1185">Reference proteome</keyword>
<dbReference type="KEGG" id="aaxa:NCTC10138_00819"/>
<reference evidence="1 2" key="1">
    <citation type="submission" date="2019-01" db="EMBL/GenBank/DDBJ databases">
        <authorList>
            <consortium name="Pathogen Informatics"/>
        </authorList>
    </citation>
    <scope>NUCLEOTIDE SEQUENCE [LARGE SCALE GENOMIC DNA]</scope>
    <source>
        <strain evidence="1 2">NCTC10138</strain>
    </source>
</reference>
<dbReference type="EMBL" id="LR215048">
    <property type="protein sequence ID" value="VEU80449.1"/>
    <property type="molecule type" value="Genomic_DNA"/>
</dbReference>
<proteinExistence type="predicted"/>
<dbReference type="RefSeq" id="WP_026390505.1">
    <property type="nucleotide sequence ID" value="NZ_LR215048.1"/>
</dbReference>
<accession>A0A449BDC4</accession>
<dbReference type="SUPFAM" id="SSF159894">
    <property type="entry name" value="YgaC/TfoX-N like"/>
    <property type="match status" value="1"/>
</dbReference>
<organism evidence="1 2">
    <name type="scientific">Haploplasma axanthum</name>
    <name type="common">Acholeplasma axanthum</name>
    <dbReference type="NCBI Taxonomy" id="29552"/>
    <lineage>
        <taxon>Bacteria</taxon>
        <taxon>Bacillati</taxon>
        <taxon>Mycoplasmatota</taxon>
        <taxon>Mollicutes</taxon>
        <taxon>Acholeplasmatales</taxon>
        <taxon>Acholeplasmataceae</taxon>
        <taxon>Haploplasma</taxon>
    </lineage>
</organism>
<dbReference type="OrthoDB" id="9803291at2"/>
<sequence>MASTYEYIEHVLESLRGLDNQIRYRKMFGDYMVYIDDKPTLLVCDDTVFVKKLDVIKELMINADTGFPYNGAREHYVLDIDDKILTYNVIERILPELKVPVKRKNDKRK</sequence>
<dbReference type="AlphaFoldDB" id="A0A449BDC4"/>
<dbReference type="Proteomes" id="UP000289841">
    <property type="component" value="Chromosome"/>
</dbReference>
<evidence type="ECO:0000313" key="1">
    <source>
        <dbReference type="EMBL" id="VEU80449.1"/>
    </source>
</evidence>
<protein>
    <submittedName>
        <fullName evidence="1">Regulator of competence-specific genes</fullName>
    </submittedName>
</protein>